<feature type="transmembrane region" description="Helical" evidence="1">
    <location>
        <begin position="21"/>
        <end position="37"/>
    </location>
</feature>
<keyword evidence="1" id="KW-0472">Membrane</keyword>
<comment type="caution">
    <text evidence="2">The sequence shown here is derived from an EMBL/GenBank/DDBJ whole genome shotgun (WGS) entry which is preliminary data.</text>
</comment>
<protein>
    <submittedName>
        <fullName evidence="2">Uncharacterized protein</fullName>
    </submittedName>
</protein>
<proteinExistence type="predicted"/>
<keyword evidence="3" id="KW-1185">Reference proteome</keyword>
<name>A0ABQ8A530_BRANA</name>
<evidence type="ECO:0000256" key="1">
    <source>
        <dbReference type="SAM" id="Phobius"/>
    </source>
</evidence>
<evidence type="ECO:0000313" key="3">
    <source>
        <dbReference type="Proteomes" id="UP000824890"/>
    </source>
</evidence>
<gene>
    <name evidence="2" type="ORF">HID58_063281</name>
</gene>
<keyword evidence="1" id="KW-0812">Transmembrane</keyword>
<dbReference type="Proteomes" id="UP000824890">
    <property type="component" value="Unassembled WGS sequence"/>
</dbReference>
<keyword evidence="1" id="KW-1133">Transmembrane helix</keyword>
<evidence type="ECO:0000313" key="2">
    <source>
        <dbReference type="EMBL" id="KAH0887185.1"/>
    </source>
</evidence>
<accession>A0ABQ8A530</accession>
<sequence>MKSLKKEREIYLYRSRCSNRNLIFFLFLQLDLQQWWLTKPFSLMLNRSLLQYRREASSAVWEARNITKGGELMGVDMLLLDEKAFPLFYDILDDEMCLYFSPVTQAPIMKNFHIWNPVIVGECFHTSASFLFHTSQWSLTVGCVALTSVAPYPENKTSDGLLTFLTPLHCILLSGDQIIFVHRIPVEKCGTCKLDMLLATMVTIS</sequence>
<organism evidence="2 3">
    <name type="scientific">Brassica napus</name>
    <name type="common">Rape</name>
    <dbReference type="NCBI Taxonomy" id="3708"/>
    <lineage>
        <taxon>Eukaryota</taxon>
        <taxon>Viridiplantae</taxon>
        <taxon>Streptophyta</taxon>
        <taxon>Embryophyta</taxon>
        <taxon>Tracheophyta</taxon>
        <taxon>Spermatophyta</taxon>
        <taxon>Magnoliopsida</taxon>
        <taxon>eudicotyledons</taxon>
        <taxon>Gunneridae</taxon>
        <taxon>Pentapetalae</taxon>
        <taxon>rosids</taxon>
        <taxon>malvids</taxon>
        <taxon>Brassicales</taxon>
        <taxon>Brassicaceae</taxon>
        <taxon>Brassiceae</taxon>
        <taxon>Brassica</taxon>
    </lineage>
</organism>
<reference evidence="2 3" key="1">
    <citation type="submission" date="2021-05" db="EMBL/GenBank/DDBJ databases">
        <title>Genome Assembly of Synthetic Allotetraploid Brassica napus Reveals Homoeologous Exchanges between Subgenomes.</title>
        <authorList>
            <person name="Davis J.T."/>
        </authorList>
    </citation>
    <scope>NUCLEOTIDE SEQUENCE [LARGE SCALE GENOMIC DNA]</scope>
    <source>
        <strain evidence="3">cv. Da-Ae</strain>
        <tissue evidence="2">Seedling</tissue>
    </source>
</reference>
<dbReference type="EMBL" id="JAGKQM010000014">
    <property type="protein sequence ID" value="KAH0887185.1"/>
    <property type="molecule type" value="Genomic_DNA"/>
</dbReference>